<comment type="caution">
    <text evidence="1">The sequence shown here is derived from an EMBL/GenBank/DDBJ whole genome shotgun (WGS) entry which is preliminary data.</text>
</comment>
<gene>
    <name evidence="1" type="ORF">DPEC_G00182740</name>
</gene>
<dbReference type="Proteomes" id="UP001157502">
    <property type="component" value="Chromosome 15"/>
</dbReference>
<organism evidence="1 2">
    <name type="scientific">Dallia pectoralis</name>
    <name type="common">Alaska blackfish</name>
    <dbReference type="NCBI Taxonomy" id="75939"/>
    <lineage>
        <taxon>Eukaryota</taxon>
        <taxon>Metazoa</taxon>
        <taxon>Chordata</taxon>
        <taxon>Craniata</taxon>
        <taxon>Vertebrata</taxon>
        <taxon>Euteleostomi</taxon>
        <taxon>Actinopterygii</taxon>
        <taxon>Neopterygii</taxon>
        <taxon>Teleostei</taxon>
        <taxon>Protacanthopterygii</taxon>
        <taxon>Esociformes</taxon>
        <taxon>Umbridae</taxon>
        <taxon>Dallia</taxon>
    </lineage>
</organism>
<proteinExistence type="predicted"/>
<reference evidence="1" key="1">
    <citation type="submission" date="2021-05" db="EMBL/GenBank/DDBJ databases">
        <authorList>
            <person name="Pan Q."/>
            <person name="Jouanno E."/>
            <person name="Zahm M."/>
            <person name="Klopp C."/>
            <person name="Cabau C."/>
            <person name="Louis A."/>
            <person name="Berthelot C."/>
            <person name="Parey E."/>
            <person name="Roest Crollius H."/>
            <person name="Montfort J."/>
            <person name="Robinson-Rechavi M."/>
            <person name="Bouchez O."/>
            <person name="Lampietro C."/>
            <person name="Lopez Roques C."/>
            <person name="Donnadieu C."/>
            <person name="Postlethwait J."/>
            <person name="Bobe J."/>
            <person name="Dillon D."/>
            <person name="Chandos A."/>
            <person name="von Hippel F."/>
            <person name="Guiguen Y."/>
        </authorList>
    </citation>
    <scope>NUCLEOTIDE SEQUENCE</scope>
    <source>
        <strain evidence="1">YG-Jan2019</strain>
    </source>
</reference>
<keyword evidence="2" id="KW-1185">Reference proteome</keyword>
<sequence>MGGVATKVQGRPRLLRRRTTTGAARILTASPACTTPSNPTPQLSVLPTTPSLHSPRLLLPRGEVSGELISIGTDSGTDRGKERREREELARSVSFTGQG</sequence>
<evidence type="ECO:0000313" key="2">
    <source>
        <dbReference type="Proteomes" id="UP001157502"/>
    </source>
</evidence>
<dbReference type="EMBL" id="CM055742">
    <property type="protein sequence ID" value="KAJ8000667.1"/>
    <property type="molecule type" value="Genomic_DNA"/>
</dbReference>
<name>A0ACC2GAR7_DALPE</name>
<evidence type="ECO:0000313" key="1">
    <source>
        <dbReference type="EMBL" id="KAJ8000667.1"/>
    </source>
</evidence>
<protein>
    <submittedName>
        <fullName evidence="1">Uncharacterized protein</fullName>
    </submittedName>
</protein>
<accession>A0ACC2GAR7</accession>